<gene>
    <name evidence="2" type="ORF">HQ43_08160</name>
</gene>
<dbReference type="Gene3D" id="2.40.320.10">
    <property type="entry name" value="Hypothetical Protein Pfu-838710-001"/>
    <property type="match status" value="1"/>
</dbReference>
<dbReference type="EMBL" id="JQZV01000013">
    <property type="protein sequence ID" value="KGN92009.1"/>
    <property type="molecule type" value="Genomic_DNA"/>
</dbReference>
<proteinExistence type="predicted"/>
<dbReference type="SUPFAM" id="SSF52540">
    <property type="entry name" value="P-loop containing nucleoside triphosphate hydrolases"/>
    <property type="match status" value="1"/>
</dbReference>
<dbReference type="Pfam" id="PF13521">
    <property type="entry name" value="AAA_28"/>
    <property type="match status" value="1"/>
</dbReference>
<dbReference type="PANTHER" id="PTHR34932:SF1">
    <property type="entry name" value="TRPL TRANSLOCATION DEFECT PROTEIN 14"/>
    <property type="match status" value="1"/>
</dbReference>
<comment type="caution">
    <text evidence="2">The sequence shown here is derived from an EMBL/GenBank/DDBJ whole genome shotgun (WGS) entry which is preliminary data.</text>
</comment>
<evidence type="ECO:0000259" key="1">
    <source>
        <dbReference type="Pfam" id="PF13521"/>
    </source>
</evidence>
<dbReference type="Gene3D" id="3.40.50.300">
    <property type="entry name" value="P-loop containing nucleotide triphosphate hydrolases"/>
    <property type="match status" value="1"/>
</dbReference>
<dbReference type="RefSeq" id="WP_036791811.1">
    <property type="nucleotide sequence ID" value="NZ_JQZV01000013.1"/>
</dbReference>
<dbReference type="InterPro" id="IPR027417">
    <property type="entry name" value="P-loop_NTPase"/>
</dbReference>
<evidence type="ECO:0000313" key="2">
    <source>
        <dbReference type="EMBL" id="KGN92009.1"/>
    </source>
</evidence>
<name>A0ABR4XKL8_9PORP</name>
<protein>
    <submittedName>
        <fullName evidence="2">ATPase AAA</fullName>
    </submittedName>
</protein>
<keyword evidence="3" id="KW-1185">Reference proteome</keyword>
<dbReference type="InterPro" id="IPR038727">
    <property type="entry name" value="NadR/Ttd14_AAA_dom"/>
</dbReference>
<dbReference type="Proteomes" id="UP000030101">
    <property type="component" value="Unassembled WGS sequence"/>
</dbReference>
<reference evidence="2 3" key="1">
    <citation type="submission" date="2014-08" db="EMBL/GenBank/DDBJ databases">
        <title>Porphyromonas canoris strain:OH2762 Genome sequencing.</title>
        <authorList>
            <person name="Wallis C."/>
            <person name="Deusch O."/>
            <person name="O'Flynn C."/>
            <person name="Davis I."/>
            <person name="Jospin G."/>
            <person name="Darling A.E."/>
            <person name="Coil D.A."/>
            <person name="Alexiev A."/>
            <person name="Horsfall A."/>
            <person name="Kirkwood N."/>
            <person name="Harris S."/>
            <person name="Eisen J.A."/>
        </authorList>
    </citation>
    <scope>NUCLEOTIDE SEQUENCE [LARGE SCALE GENOMIC DNA]</scope>
    <source>
        <strain evidence="3">COT-108 OH2762</strain>
    </source>
</reference>
<feature type="domain" description="NadR/Ttd14 AAA" evidence="1">
    <location>
        <begin position="7"/>
        <end position="184"/>
    </location>
</feature>
<dbReference type="InterPro" id="IPR053227">
    <property type="entry name" value="TRPL-trafficking_regulator"/>
</dbReference>
<evidence type="ECO:0000313" key="3">
    <source>
        <dbReference type="Proteomes" id="UP000030101"/>
    </source>
</evidence>
<dbReference type="PANTHER" id="PTHR34932">
    <property type="entry name" value="TRPL TRANSLOCATION DEFECT PROTEIN 14"/>
    <property type="match status" value="1"/>
</dbReference>
<sequence length="356" mass="40540">MNKNIVRIALTGGPCAGKTTAMAKIIERFTIRGYLVYALPEIPTIFTAASVNFLTDDKTYFYNAEKAVLKFQLQMENIFYELAKSVNKPVLIISDRGTMDISAYMDPNMWQAMLDELSLSEVMLRDARYDAVIHMVTAADGAEDFYTIENNAARTETVELARELDGKILSAWTGHPNLRIVQNNSDFDAKIEQTIREIACVVGDETADETRRTFKVEVTGDVPYGIETEIFEYMLNTDIKGNTKIKKRGTAGNFVYFHSFFRTTSEGKSAEVERLITPEEFVIYLRHIEPDAPVIHKRRKSFVWRGLALEVDTLLSPQYSYSLLHTMTSKPISEIKFPPFIKVLEEVDRSVMEHPQ</sequence>
<organism evidence="2 3">
    <name type="scientific">Porphyromonas canoris</name>
    <dbReference type="NCBI Taxonomy" id="36875"/>
    <lineage>
        <taxon>Bacteria</taxon>
        <taxon>Pseudomonadati</taxon>
        <taxon>Bacteroidota</taxon>
        <taxon>Bacteroidia</taxon>
        <taxon>Bacteroidales</taxon>
        <taxon>Porphyromonadaceae</taxon>
        <taxon>Porphyromonas</taxon>
    </lineage>
</organism>
<accession>A0ABR4XKL8</accession>